<proteinExistence type="predicted"/>
<dbReference type="CDD" id="cd03440">
    <property type="entry name" value="hot_dog"/>
    <property type="match status" value="1"/>
</dbReference>
<sequence>MSDIETITVPDLLRGYPGVAFGGYVAGVLARRAEAGTVRVDFRRPTPVEVPVGLARTADGGAVLTGADGVLAAAVPDEEDLAAPGVPGPPSWAEASAAAEAYRAAPPEGAVDCFGCGLDRTPDTGLRLHCGAVPGRDLVATAWAPGPALADADGMLPAELMWGALDCPGNAAGRLLGTMREGAVTASLAARLLRPVPVSARLVSYAWVVAEEGRKHRVGAALATAEGDLCGVSSALWVAPRQAPPPR</sequence>
<gene>
    <name evidence="1" type="ORF">RM704_40875</name>
</gene>
<dbReference type="EMBL" id="JAVRFJ010000056">
    <property type="protein sequence ID" value="MDT0573729.1"/>
    <property type="molecule type" value="Genomic_DNA"/>
</dbReference>
<comment type="caution">
    <text evidence="1">The sequence shown here is derived from an EMBL/GenBank/DDBJ whole genome shotgun (WGS) entry which is preliminary data.</text>
</comment>
<protein>
    <submittedName>
        <fullName evidence="1">Hotdog fold domain-containing protein</fullName>
    </submittedName>
</protein>
<dbReference type="Proteomes" id="UP001180737">
    <property type="component" value="Unassembled WGS sequence"/>
</dbReference>
<organism evidence="1 2">
    <name type="scientific">Streptomyces gottesmaniae</name>
    <dbReference type="NCBI Taxonomy" id="3075518"/>
    <lineage>
        <taxon>Bacteria</taxon>
        <taxon>Bacillati</taxon>
        <taxon>Actinomycetota</taxon>
        <taxon>Actinomycetes</taxon>
        <taxon>Kitasatosporales</taxon>
        <taxon>Streptomycetaceae</taxon>
        <taxon>Streptomyces</taxon>
    </lineage>
</organism>
<evidence type="ECO:0000313" key="2">
    <source>
        <dbReference type="Proteomes" id="UP001180737"/>
    </source>
</evidence>
<reference evidence="1" key="1">
    <citation type="submission" date="2024-05" db="EMBL/GenBank/DDBJ databases">
        <title>30 novel species of actinomycetes from the DSMZ collection.</title>
        <authorList>
            <person name="Nouioui I."/>
        </authorList>
    </citation>
    <scope>NUCLEOTIDE SEQUENCE</scope>
    <source>
        <strain evidence="1">DSM 3412</strain>
    </source>
</reference>
<dbReference type="SUPFAM" id="SSF54637">
    <property type="entry name" value="Thioesterase/thiol ester dehydrase-isomerase"/>
    <property type="match status" value="1"/>
</dbReference>
<evidence type="ECO:0000313" key="1">
    <source>
        <dbReference type="EMBL" id="MDT0573729.1"/>
    </source>
</evidence>
<dbReference type="InterPro" id="IPR029069">
    <property type="entry name" value="HotDog_dom_sf"/>
</dbReference>
<keyword evidence="2" id="KW-1185">Reference proteome</keyword>
<accession>A0ABU2ZAV2</accession>
<dbReference type="RefSeq" id="WP_033530408.1">
    <property type="nucleotide sequence ID" value="NZ_JAVRFJ010000056.1"/>
</dbReference>
<dbReference type="Gene3D" id="3.10.129.10">
    <property type="entry name" value="Hotdog Thioesterase"/>
    <property type="match status" value="1"/>
</dbReference>
<name>A0ABU2ZAV2_9ACTN</name>